<gene>
    <name evidence="2" type="ORF">Cvel_27843</name>
</gene>
<organism evidence="2">
    <name type="scientific">Chromera velia CCMP2878</name>
    <dbReference type="NCBI Taxonomy" id="1169474"/>
    <lineage>
        <taxon>Eukaryota</taxon>
        <taxon>Sar</taxon>
        <taxon>Alveolata</taxon>
        <taxon>Colpodellida</taxon>
        <taxon>Chromeraceae</taxon>
        <taxon>Chromera</taxon>
    </lineage>
</organism>
<accession>A0A0G4HII1</accession>
<feature type="compositionally biased region" description="Low complexity" evidence="1">
    <location>
        <begin position="51"/>
        <end position="60"/>
    </location>
</feature>
<protein>
    <submittedName>
        <fullName evidence="2">Uncharacterized protein</fullName>
    </submittedName>
</protein>
<dbReference type="VEuPathDB" id="CryptoDB:Cvel_27843"/>
<feature type="compositionally biased region" description="Basic and acidic residues" evidence="1">
    <location>
        <begin position="61"/>
        <end position="71"/>
    </location>
</feature>
<feature type="region of interest" description="Disordered" evidence="1">
    <location>
        <begin position="46"/>
        <end position="72"/>
    </location>
</feature>
<sequence length="105" mass="11419">MANAFCGAKLQELVRHGGGHVDIVFDYSELLFAFQDIPIYEAVSATEGRGSEMTAASSTSEENKEGGDNFDPRLQPRAFLGLSRRGGSVQGQICPLVSSLRFFFL</sequence>
<name>A0A0G4HII1_9ALVE</name>
<proteinExistence type="predicted"/>
<dbReference type="PhylomeDB" id="A0A0G4HII1"/>
<reference evidence="2" key="1">
    <citation type="submission" date="2014-11" db="EMBL/GenBank/DDBJ databases">
        <authorList>
            <person name="Otto D Thomas"/>
            <person name="Naeem Raeece"/>
        </authorList>
    </citation>
    <scope>NUCLEOTIDE SEQUENCE</scope>
</reference>
<evidence type="ECO:0000313" key="2">
    <source>
        <dbReference type="EMBL" id="CEM43866.1"/>
    </source>
</evidence>
<dbReference type="EMBL" id="CDMZ01002779">
    <property type="protein sequence ID" value="CEM43866.1"/>
    <property type="molecule type" value="Genomic_DNA"/>
</dbReference>
<evidence type="ECO:0000256" key="1">
    <source>
        <dbReference type="SAM" id="MobiDB-lite"/>
    </source>
</evidence>
<dbReference type="AlphaFoldDB" id="A0A0G4HII1"/>